<keyword evidence="3" id="KW-0238">DNA-binding</keyword>
<dbReference type="GO" id="GO:0003677">
    <property type="term" value="F:DNA binding"/>
    <property type="evidence" value="ECO:0007669"/>
    <property type="project" value="UniProtKB-KW"/>
</dbReference>
<feature type="domain" description="MADS-box" evidence="6">
    <location>
        <begin position="1"/>
        <end position="49"/>
    </location>
</feature>
<keyword evidence="2" id="KW-0805">Transcription regulation</keyword>
<evidence type="ECO:0000256" key="3">
    <source>
        <dbReference type="ARBA" id="ARBA00023125"/>
    </source>
</evidence>
<evidence type="ECO:0000256" key="1">
    <source>
        <dbReference type="ARBA" id="ARBA00004123"/>
    </source>
</evidence>
<name>A0A6N2BB41_SOLCI</name>
<dbReference type="GO" id="GO:0005634">
    <property type="term" value="C:nucleus"/>
    <property type="evidence" value="ECO:0007669"/>
    <property type="project" value="UniProtKB-SubCell"/>
</dbReference>
<reference evidence="7" key="1">
    <citation type="submission" date="2019-05" db="EMBL/GenBank/DDBJ databases">
        <title>The de novo reference genome and transcriptome assemblies of the wild tomato species Solanum chilense.</title>
        <authorList>
            <person name="Stam R."/>
            <person name="Nosenko T."/>
            <person name="Hoerger A.C."/>
            <person name="Stephan W."/>
            <person name="Seidel M.A."/>
            <person name="Kuhn J.M.M."/>
            <person name="Haberer G."/>
            <person name="Tellier A."/>
        </authorList>
    </citation>
    <scope>NUCLEOTIDE SEQUENCE</scope>
    <source>
        <tissue evidence="7">Mature leaves</tissue>
    </source>
</reference>
<keyword evidence="5" id="KW-0539">Nucleus</keyword>
<evidence type="ECO:0000259" key="6">
    <source>
        <dbReference type="PROSITE" id="PS50066"/>
    </source>
</evidence>
<protein>
    <recommendedName>
        <fullName evidence="6">MADS-box domain-containing protein</fullName>
    </recommendedName>
</protein>
<accession>A0A6N2BB41</accession>
<organism evidence="7">
    <name type="scientific">Solanum chilense</name>
    <name type="common">Tomato</name>
    <name type="synonym">Lycopersicon chilense</name>
    <dbReference type="NCBI Taxonomy" id="4083"/>
    <lineage>
        <taxon>Eukaryota</taxon>
        <taxon>Viridiplantae</taxon>
        <taxon>Streptophyta</taxon>
        <taxon>Embryophyta</taxon>
        <taxon>Tracheophyta</taxon>
        <taxon>Spermatophyta</taxon>
        <taxon>Magnoliopsida</taxon>
        <taxon>eudicotyledons</taxon>
        <taxon>Gunneridae</taxon>
        <taxon>Pentapetalae</taxon>
        <taxon>asterids</taxon>
        <taxon>lamiids</taxon>
        <taxon>Solanales</taxon>
        <taxon>Solanaceae</taxon>
        <taxon>Solanoideae</taxon>
        <taxon>Solaneae</taxon>
        <taxon>Solanum</taxon>
        <taxon>Solanum subgen. Lycopersicon</taxon>
    </lineage>
</organism>
<dbReference type="EMBL" id="RXGB01003536">
    <property type="protein sequence ID" value="TMW91886.1"/>
    <property type="molecule type" value="Genomic_DNA"/>
</dbReference>
<dbReference type="InterPro" id="IPR002100">
    <property type="entry name" value="TF_MADSbox"/>
</dbReference>
<evidence type="ECO:0000256" key="5">
    <source>
        <dbReference type="ARBA" id="ARBA00023242"/>
    </source>
</evidence>
<dbReference type="Pfam" id="PF00319">
    <property type="entry name" value="SRF-TF"/>
    <property type="match status" value="1"/>
</dbReference>
<comment type="subcellular location">
    <subcellularLocation>
        <location evidence="1">Nucleus</location>
    </subcellularLocation>
</comment>
<dbReference type="InterPro" id="IPR036879">
    <property type="entry name" value="TF_MADSbox_sf"/>
</dbReference>
<feature type="non-terminal residue" evidence="7">
    <location>
        <position position="88"/>
    </location>
</feature>
<evidence type="ECO:0000313" key="7">
    <source>
        <dbReference type="EMBL" id="TMW91886.1"/>
    </source>
</evidence>
<gene>
    <name evidence="7" type="ORF">EJD97_013766</name>
</gene>
<keyword evidence="4" id="KW-0804">Transcription</keyword>
<dbReference type="SMART" id="SM00432">
    <property type="entry name" value="MADS"/>
    <property type="match status" value="1"/>
</dbReference>
<dbReference type="SUPFAM" id="SSF55455">
    <property type="entry name" value="SRF-like"/>
    <property type="match status" value="1"/>
</dbReference>
<evidence type="ECO:0000256" key="2">
    <source>
        <dbReference type="ARBA" id="ARBA00023015"/>
    </source>
</evidence>
<comment type="caution">
    <text evidence="7">The sequence shown here is derived from an EMBL/GenBank/DDBJ whole genome shotgun (WGS) entry which is preliminary data.</text>
</comment>
<proteinExistence type="predicted"/>
<dbReference type="AlphaFoldDB" id="A0A6N2BB41"/>
<dbReference type="GO" id="GO:0046983">
    <property type="term" value="F:protein dimerization activity"/>
    <property type="evidence" value="ECO:0007669"/>
    <property type="project" value="InterPro"/>
</dbReference>
<sequence length="88" mass="9763">MTMKGVRSTRNLDPRMKKVILDKRIEALFKQANDLSILCDIEVGVIVFGPGENNAFAWPSVAQASDRVKNHLASIETAKVKKLSTHVD</sequence>
<dbReference type="PROSITE" id="PS50066">
    <property type="entry name" value="MADS_BOX_2"/>
    <property type="match status" value="1"/>
</dbReference>
<dbReference type="Gene3D" id="3.40.1810.10">
    <property type="entry name" value="Transcription factor, MADS-box"/>
    <property type="match status" value="1"/>
</dbReference>
<evidence type="ECO:0000256" key="4">
    <source>
        <dbReference type="ARBA" id="ARBA00023163"/>
    </source>
</evidence>